<organism evidence="2 3">
    <name type="scientific">Colletotrichum higginsianum</name>
    <dbReference type="NCBI Taxonomy" id="80884"/>
    <lineage>
        <taxon>Eukaryota</taxon>
        <taxon>Fungi</taxon>
        <taxon>Dikarya</taxon>
        <taxon>Ascomycota</taxon>
        <taxon>Pezizomycotina</taxon>
        <taxon>Sordariomycetes</taxon>
        <taxon>Hypocreomycetidae</taxon>
        <taxon>Glomerellales</taxon>
        <taxon>Glomerellaceae</taxon>
        <taxon>Colletotrichum</taxon>
        <taxon>Colletotrichum destructivum species complex</taxon>
    </lineage>
</organism>
<feature type="compositionally biased region" description="Basic and acidic residues" evidence="1">
    <location>
        <begin position="501"/>
        <end position="521"/>
    </location>
</feature>
<feature type="region of interest" description="Disordered" evidence="1">
    <location>
        <begin position="331"/>
        <end position="538"/>
    </location>
</feature>
<feature type="compositionally biased region" description="Basic and acidic residues" evidence="1">
    <location>
        <begin position="441"/>
        <end position="492"/>
    </location>
</feature>
<dbReference type="EMBL" id="MWPZ01000004">
    <property type="protein sequence ID" value="TID00137.1"/>
    <property type="molecule type" value="Genomic_DNA"/>
</dbReference>
<feature type="compositionally biased region" description="Basic and acidic residues" evidence="1">
    <location>
        <begin position="409"/>
        <end position="432"/>
    </location>
</feature>
<accession>A0A4T0W552</accession>
<reference evidence="2 3" key="1">
    <citation type="journal article" date="2019" name="Genome Biol. Evol.">
        <title>Genomic Plasticity Mediated by Transposable Elements in the Plant Pathogenic Fungus Colletotrichum higginsianum.</title>
        <authorList>
            <person name="Tsushima A."/>
            <person name="Gan P."/>
            <person name="Kumakura N."/>
            <person name="Narusaka M."/>
            <person name="Takano Y."/>
            <person name="Narusaka Y."/>
            <person name="Shirasu K."/>
        </authorList>
    </citation>
    <scope>NUCLEOTIDE SEQUENCE [LARGE SCALE GENOMIC DNA]</scope>
    <source>
        <strain evidence="2 3">MAFF305635-RFP</strain>
    </source>
</reference>
<dbReference type="OrthoDB" id="4806845at2759"/>
<gene>
    <name evidence="2" type="ORF">CH35J_005799</name>
</gene>
<evidence type="ECO:0000256" key="1">
    <source>
        <dbReference type="SAM" id="MobiDB-lite"/>
    </source>
</evidence>
<evidence type="ECO:0000313" key="3">
    <source>
        <dbReference type="Proteomes" id="UP000305883"/>
    </source>
</evidence>
<evidence type="ECO:0000313" key="2">
    <source>
        <dbReference type="EMBL" id="TID00137.1"/>
    </source>
</evidence>
<comment type="caution">
    <text evidence="2">The sequence shown here is derived from an EMBL/GenBank/DDBJ whole genome shotgun (WGS) entry which is preliminary data.</text>
</comment>
<proteinExistence type="predicted"/>
<feature type="compositionally biased region" description="Polar residues" evidence="1">
    <location>
        <begin position="349"/>
        <end position="361"/>
    </location>
</feature>
<dbReference type="Proteomes" id="UP000305883">
    <property type="component" value="Unassembled WGS sequence"/>
</dbReference>
<protein>
    <submittedName>
        <fullName evidence="2">Uncharacterized protein</fullName>
    </submittedName>
</protein>
<sequence>MSRQWPGPTEGEVNSNLEKTQALDVLLIVARHILLTHTKDIPVNTTPNPILELARKDFESDQYKANSIALKEGIIDAVGSPDWSFASLCESSIMHETLWGLPSFLLFRSLEILVKDTDGKEQWAPDALPDPSFLAATGLITWDGDSDLVDCMTRLGWSRRFRDGTIRRLSLCEKAPVLIRVRYRPTPGCQRTEKDLLGFRDPGGQHYTLLAAVWLRGDKTTETNNQDAECLDLVQLYSMDTADLLPATANKYRSPYPEKVGQEGRTYMLFYGACEEPHKWKSRARCLYEETSRLKHQHMKMPAFSLEENFDDIAKLGQNVEKDIDCARAGSPAHSRALSSGVGPGGFVSQETTSSGRSDGGTQAAGPGNRGPPRNALGRPGGGFSGDRDSSRGRNRGRNNYRQASENHMNFEGRRNAENRDHGSYDRSRPDRYNSGFDRSFGGHESERRSSRDNNGFDRSIGGHERERRSSRDNNGFDRSIGGHERERRSSRDNNGIGRSFGDHERDSDRNRHPRDDDVFDGRYTSDFNLPSGPRHAH</sequence>
<dbReference type="AlphaFoldDB" id="A0A4T0W552"/>
<name>A0A4T0W552_9PEZI</name>